<feature type="transmembrane region" description="Helical" evidence="9">
    <location>
        <begin position="29"/>
        <end position="51"/>
    </location>
</feature>
<keyword evidence="9" id="KW-1133">Transmembrane helix</keyword>
<feature type="transmembrane region" description="Helical" evidence="9">
    <location>
        <begin position="63"/>
        <end position="81"/>
    </location>
</feature>
<evidence type="ECO:0000256" key="10">
    <source>
        <dbReference type="SAM" id="SignalP"/>
    </source>
</evidence>
<evidence type="ECO:0000256" key="4">
    <source>
        <dbReference type="ARBA" id="ARBA00022723"/>
    </source>
</evidence>
<feature type="chain" id="PRO_5007836874" evidence="10">
    <location>
        <begin position="20"/>
        <end position="449"/>
    </location>
</feature>
<dbReference type="Pfam" id="PF00067">
    <property type="entry name" value="p450"/>
    <property type="match status" value="1"/>
</dbReference>
<dbReference type="SUPFAM" id="SSF48264">
    <property type="entry name" value="Cytochrome P450"/>
    <property type="match status" value="1"/>
</dbReference>
<accession>A0A162KDX0</accession>
<gene>
    <name evidence="11" type="ORF">ISF_09407</name>
</gene>
<dbReference type="Gene3D" id="1.10.630.10">
    <property type="entry name" value="Cytochrome P450"/>
    <property type="match status" value="1"/>
</dbReference>
<dbReference type="PANTHER" id="PTHR24305:SF187">
    <property type="entry name" value="P450, PUTATIVE (EUROFUNG)-RELATED"/>
    <property type="match status" value="1"/>
</dbReference>
<evidence type="ECO:0000256" key="3">
    <source>
        <dbReference type="ARBA" id="ARBA00022617"/>
    </source>
</evidence>
<sequence length="449" mass="49405">MSPLLLGAFLAGHVSHVLAFRRGEWDNHAQRIIAGAGLLGLASAAALHAAAPADGWLTSLRTATSLALAAAAGVLVSMLAYRTLFHALRRYPGPFAARLSSAYISYTSRRFRLHDELERLHKEHGDIVRISPSTISARKPEAVQAVHGPRSKCYKGPWYEQGRPLVALSNIRDRTEYSDQRRIWDQGLNAAGELPAFHFETTPPSSQRPRSGSCNASKAAADASTPANGSTILASTSWVGWPLTDPFDVLSTGEPTYWMKLISKNLDLIGVLAHVPWFFLLLKETPIFKATVNTFRAWLRKQVTVQMERLPETSRSLFASILKDFPSEELLTEKQHLQLQGDMLLILIAGSDTIAMTLQALFYELCINPDAQRKLQQEIDKYLTEHGGGGGNGGEDGDGDGSRDPVSLARLDHLQACVNEALRLWSPVSCGATRSRWHRDSLARTLRLV</sequence>
<dbReference type="STRING" id="1081104.A0A162KDX0"/>
<keyword evidence="12" id="KW-1185">Reference proteome</keyword>
<reference evidence="11 12" key="1">
    <citation type="journal article" date="2016" name="Genome Biol. Evol.">
        <title>Divergent and convergent evolution of fungal pathogenicity.</title>
        <authorList>
            <person name="Shang Y."/>
            <person name="Xiao G."/>
            <person name="Zheng P."/>
            <person name="Cen K."/>
            <person name="Zhan S."/>
            <person name="Wang C."/>
        </authorList>
    </citation>
    <scope>NUCLEOTIDE SEQUENCE [LARGE SCALE GENOMIC DNA]</scope>
    <source>
        <strain evidence="11 12">ARSEF 2679</strain>
    </source>
</reference>
<evidence type="ECO:0000256" key="8">
    <source>
        <dbReference type="SAM" id="MobiDB-lite"/>
    </source>
</evidence>
<dbReference type="GO" id="GO:0005506">
    <property type="term" value="F:iron ion binding"/>
    <property type="evidence" value="ECO:0007669"/>
    <property type="project" value="InterPro"/>
</dbReference>
<keyword evidence="3" id="KW-0349">Heme</keyword>
<evidence type="ECO:0000313" key="11">
    <source>
        <dbReference type="EMBL" id="OAA49704.1"/>
    </source>
</evidence>
<proteinExistence type="inferred from homology"/>
<dbReference type="GO" id="GO:0004497">
    <property type="term" value="F:monooxygenase activity"/>
    <property type="evidence" value="ECO:0007669"/>
    <property type="project" value="UniProtKB-KW"/>
</dbReference>
<evidence type="ECO:0000313" key="12">
    <source>
        <dbReference type="Proteomes" id="UP000076744"/>
    </source>
</evidence>
<keyword evidence="4" id="KW-0479">Metal-binding</keyword>
<feature type="signal peptide" evidence="10">
    <location>
        <begin position="1"/>
        <end position="19"/>
    </location>
</feature>
<feature type="compositionally biased region" description="Low complexity" evidence="8">
    <location>
        <begin position="213"/>
        <end position="227"/>
    </location>
</feature>
<feature type="region of interest" description="Disordered" evidence="8">
    <location>
        <begin position="199"/>
        <end position="227"/>
    </location>
</feature>
<dbReference type="Proteomes" id="UP000076744">
    <property type="component" value="Unassembled WGS sequence"/>
</dbReference>
<comment type="similarity">
    <text evidence="2">Belongs to the cytochrome P450 family.</text>
</comment>
<keyword evidence="7" id="KW-0503">Monooxygenase</keyword>
<feature type="compositionally biased region" description="Polar residues" evidence="8">
    <location>
        <begin position="202"/>
        <end position="212"/>
    </location>
</feature>
<dbReference type="AlphaFoldDB" id="A0A162KDX0"/>
<dbReference type="PANTHER" id="PTHR24305">
    <property type="entry name" value="CYTOCHROME P450"/>
    <property type="match status" value="1"/>
</dbReference>
<keyword evidence="5" id="KW-0560">Oxidoreductase</keyword>
<comment type="cofactor">
    <cofactor evidence="1">
        <name>heme</name>
        <dbReference type="ChEBI" id="CHEBI:30413"/>
    </cofactor>
</comment>
<feature type="region of interest" description="Disordered" evidence="8">
    <location>
        <begin position="383"/>
        <end position="405"/>
    </location>
</feature>
<evidence type="ECO:0000256" key="6">
    <source>
        <dbReference type="ARBA" id="ARBA00023004"/>
    </source>
</evidence>
<organism evidence="11 12">
    <name type="scientific">Cordyceps fumosorosea (strain ARSEF 2679)</name>
    <name type="common">Isaria fumosorosea</name>
    <dbReference type="NCBI Taxonomy" id="1081104"/>
    <lineage>
        <taxon>Eukaryota</taxon>
        <taxon>Fungi</taxon>
        <taxon>Dikarya</taxon>
        <taxon>Ascomycota</taxon>
        <taxon>Pezizomycotina</taxon>
        <taxon>Sordariomycetes</taxon>
        <taxon>Hypocreomycetidae</taxon>
        <taxon>Hypocreales</taxon>
        <taxon>Cordycipitaceae</taxon>
        <taxon>Cordyceps</taxon>
    </lineage>
</organism>
<evidence type="ECO:0000256" key="1">
    <source>
        <dbReference type="ARBA" id="ARBA00001971"/>
    </source>
</evidence>
<dbReference type="GO" id="GO:0020037">
    <property type="term" value="F:heme binding"/>
    <property type="evidence" value="ECO:0007669"/>
    <property type="project" value="InterPro"/>
</dbReference>
<name>A0A162KDX0_CORFA</name>
<keyword evidence="9" id="KW-0812">Transmembrane</keyword>
<evidence type="ECO:0000256" key="2">
    <source>
        <dbReference type="ARBA" id="ARBA00010617"/>
    </source>
</evidence>
<keyword evidence="6" id="KW-0408">Iron</keyword>
<dbReference type="OrthoDB" id="6692864at2759"/>
<comment type="caution">
    <text evidence="11">The sequence shown here is derived from an EMBL/GenBank/DDBJ whole genome shotgun (WGS) entry which is preliminary data.</text>
</comment>
<dbReference type="InterPro" id="IPR036396">
    <property type="entry name" value="Cyt_P450_sf"/>
</dbReference>
<keyword evidence="10" id="KW-0732">Signal</keyword>
<dbReference type="InterPro" id="IPR050121">
    <property type="entry name" value="Cytochrome_P450_monoxygenase"/>
</dbReference>
<dbReference type="InterPro" id="IPR001128">
    <property type="entry name" value="Cyt_P450"/>
</dbReference>
<dbReference type="GeneID" id="30025699"/>
<evidence type="ECO:0000256" key="9">
    <source>
        <dbReference type="SAM" id="Phobius"/>
    </source>
</evidence>
<evidence type="ECO:0000256" key="7">
    <source>
        <dbReference type="ARBA" id="ARBA00023033"/>
    </source>
</evidence>
<keyword evidence="9" id="KW-0472">Membrane</keyword>
<dbReference type="EMBL" id="AZHB01000048">
    <property type="protein sequence ID" value="OAA49704.1"/>
    <property type="molecule type" value="Genomic_DNA"/>
</dbReference>
<dbReference type="RefSeq" id="XP_018699812.1">
    <property type="nucleotide sequence ID" value="XM_018853009.1"/>
</dbReference>
<protein>
    <submittedName>
        <fullName evidence="11">Cytochrome P450</fullName>
    </submittedName>
</protein>
<evidence type="ECO:0000256" key="5">
    <source>
        <dbReference type="ARBA" id="ARBA00023002"/>
    </source>
</evidence>
<dbReference type="GO" id="GO:0016705">
    <property type="term" value="F:oxidoreductase activity, acting on paired donors, with incorporation or reduction of molecular oxygen"/>
    <property type="evidence" value="ECO:0007669"/>
    <property type="project" value="InterPro"/>
</dbReference>